<feature type="domain" description="G-protein coupled receptors family 2 profile 1" evidence="14">
    <location>
        <begin position="15"/>
        <end position="102"/>
    </location>
</feature>
<dbReference type="KEGG" id="pmrn:116943261"/>
<dbReference type="PRINTS" id="PR01353">
    <property type="entry name" value="GLUCAGNFAMLY"/>
</dbReference>
<dbReference type="SUPFAM" id="SSF81321">
    <property type="entry name" value="Family A G protein-coupled receptor-like"/>
    <property type="match status" value="1"/>
</dbReference>
<keyword evidence="11" id="KW-0325">Glycoprotein</keyword>
<dbReference type="Proteomes" id="UP001318040">
    <property type="component" value="Chromosome 17"/>
</dbReference>
<evidence type="ECO:0000256" key="3">
    <source>
        <dbReference type="ARBA" id="ARBA00022475"/>
    </source>
</evidence>
<evidence type="ECO:0000259" key="14">
    <source>
        <dbReference type="PROSITE" id="PS50227"/>
    </source>
</evidence>
<evidence type="ECO:0000256" key="1">
    <source>
        <dbReference type="ARBA" id="ARBA00004651"/>
    </source>
</evidence>
<dbReference type="GO" id="GO:0004967">
    <property type="term" value="F:glucagon receptor activity"/>
    <property type="evidence" value="ECO:0007669"/>
    <property type="project" value="InterPro"/>
</dbReference>
<dbReference type="PANTHER" id="PTHR45620:SF25">
    <property type="entry name" value="GLUCAGON-LIKE PEPTIDE 1 RECEPTOR"/>
    <property type="match status" value="1"/>
</dbReference>
<dbReference type="InterPro" id="IPR036445">
    <property type="entry name" value="GPCR_2_extracell_dom_sf"/>
</dbReference>
<comment type="similarity">
    <text evidence="2">Belongs to the G-protein coupled receptor 2 family.</text>
</comment>
<feature type="transmembrane region" description="Helical" evidence="13">
    <location>
        <begin position="151"/>
        <end position="170"/>
    </location>
</feature>
<dbReference type="PROSITE" id="PS00649">
    <property type="entry name" value="G_PROTEIN_RECEP_F2_1"/>
    <property type="match status" value="1"/>
</dbReference>
<dbReference type="RefSeq" id="XP_032811860.1">
    <property type="nucleotide sequence ID" value="XM_032955969.1"/>
</dbReference>
<evidence type="ECO:0000256" key="9">
    <source>
        <dbReference type="ARBA" id="ARBA00023157"/>
    </source>
</evidence>
<evidence type="ECO:0000313" key="16">
    <source>
        <dbReference type="Proteomes" id="UP001318040"/>
    </source>
</evidence>
<feature type="domain" description="G-protein coupled receptors family 2 profile 2" evidence="15">
    <location>
        <begin position="114"/>
        <end position="376"/>
    </location>
</feature>
<protein>
    <submittedName>
        <fullName evidence="17">Glucagon-like peptide 1 receptor</fullName>
    </submittedName>
</protein>
<evidence type="ECO:0000256" key="5">
    <source>
        <dbReference type="ARBA" id="ARBA00022729"/>
    </source>
</evidence>
<keyword evidence="10" id="KW-0675">Receptor</keyword>
<dbReference type="PROSITE" id="PS50227">
    <property type="entry name" value="G_PROTEIN_RECEP_F2_3"/>
    <property type="match status" value="1"/>
</dbReference>
<dbReference type="InterPro" id="IPR000832">
    <property type="entry name" value="GPCR_2_secretin-like"/>
</dbReference>
<dbReference type="InterPro" id="IPR017983">
    <property type="entry name" value="GPCR_2_secretin-like_CS"/>
</dbReference>
<keyword evidence="5" id="KW-0732">Signal</keyword>
<feature type="transmembrane region" description="Helical" evidence="13">
    <location>
        <begin position="116"/>
        <end position="139"/>
    </location>
</feature>
<evidence type="ECO:0000256" key="11">
    <source>
        <dbReference type="ARBA" id="ARBA00023180"/>
    </source>
</evidence>
<evidence type="ECO:0000256" key="8">
    <source>
        <dbReference type="ARBA" id="ARBA00023136"/>
    </source>
</evidence>
<dbReference type="InterPro" id="IPR050332">
    <property type="entry name" value="GPCR_2"/>
</dbReference>
<keyword evidence="9" id="KW-1015">Disulfide bond</keyword>
<proteinExistence type="inferred from homology"/>
<gene>
    <name evidence="17" type="primary">LOC116943261</name>
</gene>
<dbReference type="Gene3D" id="1.20.1070.10">
    <property type="entry name" value="Rhodopsin 7-helix transmembrane proteins"/>
    <property type="match status" value="1"/>
</dbReference>
<evidence type="ECO:0000256" key="13">
    <source>
        <dbReference type="SAM" id="Phobius"/>
    </source>
</evidence>
<dbReference type="PRINTS" id="PR00249">
    <property type="entry name" value="GPCRSECRETIN"/>
</dbReference>
<dbReference type="Gene3D" id="4.10.1240.10">
    <property type="entry name" value="GPCR, family 2, extracellular hormone receptor domain"/>
    <property type="match status" value="1"/>
</dbReference>
<sequence length="430" mass="48783">MLSRTVERWKEYRARCLDEMESTPYPPHAAGRYCNRTFDSYVCWPDGLPGQSVNVSCPPYLPWSDSVWFGRAYRFCSADGTWLHMDGSNETWRNVSECEDRTNQEEPRELLSLIHAVYTVGHSLSLAALLLASAILLLFRRLHCTRNYIHLNLFLSFILRAISILVKDAVLRSIYASDSDTGAWDEVLAHQESAACKAVFVLMQYCVAANYYWLLVEGVYLHTLLALAVFSERRSFKAYVAIGWGAPVLFVVPWVVVKQLNENVGCWTRNYNMNYWLIIRLPIIAAIAVNFFIFVKIICLVVSKLRANLMCRSDIKCRLAKSTLTLIPLLGAHEVIFAFVTDENAQGTLRHVKLFFELSVTSFQGLLVAILYCFINSEVQAELRKTWERWRLERGAGGARDGPAALKPMHSTLLSAASTDRRLGSDSAEL</sequence>
<dbReference type="InterPro" id="IPR001879">
    <property type="entry name" value="GPCR_2_extracellular_dom"/>
</dbReference>
<evidence type="ECO:0000256" key="4">
    <source>
        <dbReference type="ARBA" id="ARBA00022692"/>
    </source>
</evidence>
<evidence type="ECO:0000259" key="15">
    <source>
        <dbReference type="PROSITE" id="PS50261"/>
    </source>
</evidence>
<evidence type="ECO:0000256" key="2">
    <source>
        <dbReference type="ARBA" id="ARBA00005314"/>
    </source>
</evidence>
<dbReference type="PROSITE" id="PS00650">
    <property type="entry name" value="G_PROTEIN_RECEP_F2_2"/>
    <property type="match status" value="1"/>
</dbReference>
<keyword evidence="4 13" id="KW-0812">Transmembrane</keyword>
<evidence type="ECO:0000256" key="10">
    <source>
        <dbReference type="ARBA" id="ARBA00023170"/>
    </source>
</evidence>
<dbReference type="AlphaFoldDB" id="A0AAJ7T7L0"/>
<dbReference type="SUPFAM" id="SSF111418">
    <property type="entry name" value="Hormone receptor domain"/>
    <property type="match status" value="1"/>
</dbReference>
<evidence type="ECO:0000256" key="6">
    <source>
        <dbReference type="ARBA" id="ARBA00022989"/>
    </source>
</evidence>
<organism evidence="16 17">
    <name type="scientific">Petromyzon marinus</name>
    <name type="common">Sea lamprey</name>
    <dbReference type="NCBI Taxonomy" id="7757"/>
    <lineage>
        <taxon>Eukaryota</taxon>
        <taxon>Metazoa</taxon>
        <taxon>Chordata</taxon>
        <taxon>Craniata</taxon>
        <taxon>Vertebrata</taxon>
        <taxon>Cyclostomata</taxon>
        <taxon>Hyperoartia</taxon>
        <taxon>Petromyzontiformes</taxon>
        <taxon>Petromyzontidae</taxon>
        <taxon>Petromyzon</taxon>
    </lineage>
</organism>
<dbReference type="CDD" id="cd15929">
    <property type="entry name" value="7tmB1_GlucagonR-like"/>
    <property type="match status" value="1"/>
</dbReference>
<keyword evidence="3" id="KW-1003">Cell membrane</keyword>
<feature type="transmembrane region" description="Helical" evidence="13">
    <location>
        <begin position="323"/>
        <end position="340"/>
    </location>
</feature>
<keyword evidence="8 13" id="KW-0472">Membrane</keyword>
<keyword evidence="16" id="KW-1185">Reference proteome</keyword>
<keyword evidence="6 13" id="KW-1133">Transmembrane helix</keyword>
<evidence type="ECO:0000313" key="17">
    <source>
        <dbReference type="RefSeq" id="XP_032811860.1"/>
    </source>
</evidence>
<dbReference type="InterPro" id="IPR003290">
    <property type="entry name" value="GPCR_2_GLP1/glucagon_rcpt"/>
</dbReference>
<dbReference type="Pfam" id="PF00002">
    <property type="entry name" value="7tm_2"/>
    <property type="match status" value="1"/>
</dbReference>
<comment type="subcellular location">
    <subcellularLocation>
        <location evidence="1">Cell membrane</location>
        <topology evidence="1">Multi-pass membrane protein</topology>
    </subcellularLocation>
</comment>
<dbReference type="GO" id="GO:0007166">
    <property type="term" value="P:cell surface receptor signaling pathway"/>
    <property type="evidence" value="ECO:0007669"/>
    <property type="project" value="InterPro"/>
</dbReference>
<name>A0AAJ7T7L0_PETMA</name>
<dbReference type="PROSITE" id="PS50261">
    <property type="entry name" value="G_PROTEIN_RECEP_F2_4"/>
    <property type="match status" value="1"/>
</dbReference>
<reference evidence="17" key="1">
    <citation type="submission" date="2025-08" db="UniProtKB">
        <authorList>
            <consortium name="RefSeq"/>
        </authorList>
    </citation>
    <scope>IDENTIFICATION</scope>
    <source>
        <tissue evidence="17">Sperm</tissue>
    </source>
</reference>
<feature type="transmembrane region" description="Helical" evidence="13">
    <location>
        <begin position="211"/>
        <end position="231"/>
    </location>
</feature>
<dbReference type="InterPro" id="IPR017981">
    <property type="entry name" value="GPCR_2-like_7TM"/>
</dbReference>
<feature type="transmembrane region" description="Helical" evidence="13">
    <location>
        <begin position="238"/>
        <end position="257"/>
    </location>
</feature>
<dbReference type="SMART" id="SM00008">
    <property type="entry name" value="HormR"/>
    <property type="match status" value="1"/>
</dbReference>
<dbReference type="Pfam" id="PF02793">
    <property type="entry name" value="HRM"/>
    <property type="match status" value="1"/>
</dbReference>
<dbReference type="GO" id="GO:0005886">
    <property type="term" value="C:plasma membrane"/>
    <property type="evidence" value="ECO:0007669"/>
    <property type="project" value="UniProtKB-SubCell"/>
</dbReference>
<dbReference type="GO" id="GO:0007189">
    <property type="term" value="P:adenylate cyclase-activating G protein-coupled receptor signaling pathway"/>
    <property type="evidence" value="ECO:0007669"/>
    <property type="project" value="TreeGrafter"/>
</dbReference>
<feature type="transmembrane region" description="Helical" evidence="13">
    <location>
        <begin position="277"/>
        <end position="302"/>
    </location>
</feature>
<evidence type="ECO:0000256" key="7">
    <source>
        <dbReference type="ARBA" id="ARBA00023040"/>
    </source>
</evidence>
<dbReference type="GO" id="GO:0044508">
    <property type="term" value="F:glucagon-like peptide 1 receptor activity"/>
    <property type="evidence" value="ECO:0007669"/>
    <property type="project" value="TreeGrafter"/>
</dbReference>
<evidence type="ECO:0000256" key="12">
    <source>
        <dbReference type="ARBA" id="ARBA00023224"/>
    </source>
</evidence>
<dbReference type="GO" id="GO:0045777">
    <property type="term" value="P:positive regulation of blood pressure"/>
    <property type="evidence" value="ECO:0007669"/>
    <property type="project" value="TreeGrafter"/>
</dbReference>
<dbReference type="GeneID" id="116943261"/>
<feature type="transmembrane region" description="Helical" evidence="13">
    <location>
        <begin position="352"/>
        <end position="375"/>
    </location>
</feature>
<keyword evidence="12" id="KW-0807">Transducer</keyword>
<dbReference type="FunFam" id="1.20.1070.10:FF:000133">
    <property type="entry name" value="Glucagon receptor a"/>
    <property type="match status" value="1"/>
</dbReference>
<accession>A0AAJ7T7L0</accession>
<keyword evidence="7" id="KW-0297">G-protein coupled receptor</keyword>
<dbReference type="GO" id="GO:0017046">
    <property type="term" value="F:peptide hormone binding"/>
    <property type="evidence" value="ECO:0007669"/>
    <property type="project" value="TreeGrafter"/>
</dbReference>
<dbReference type="PANTHER" id="PTHR45620">
    <property type="entry name" value="PDF RECEPTOR-LIKE PROTEIN-RELATED"/>
    <property type="match status" value="1"/>
</dbReference>